<accession>A0A1Y2CDE9</accession>
<organism evidence="1 2">
    <name type="scientific">Rhizoclosmatium globosum</name>
    <dbReference type="NCBI Taxonomy" id="329046"/>
    <lineage>
        <taxon>Eukaryota</taxon>
        <taxon>Fungi</taxon>
        <taxon>Fungi incertae sedis</taxon>
        <taxon>Chytridiomycota</taxon>
        <taxon>Chytridiomycota incertae sedis</taxon>
        <taxon>Chytridiomycetes</taxon>
        <taxon>Chytridiales</taxon>
        <taxon>Chytriomycetaceae</taxon>
        <taxon>Rhizoclosmatium</taxon>
    </lineage>
</organism>
<gene>
    <name evidence="1" type="ORF">BCR33DRAFT_716841</name>
</gene>
<evidence type="ECO:0000313" key="2">
    <source>
        <dbReference type="Proteomes" id="UP000193642"/>
    </source>
</evidence>
<name>A0A1Y2CDE9_9FUNG</name>
<dbReference type="Proteomes" id="UP000193642">
    <property type="component" value="Unassembled WGS sequence"/>
</dbReference>
<dbReference type="EMBL" id="MCGO01000021">
    <property type="protein sequence ID" value="ORY44927.1"/>
    <property type="molecule type" value="Genomic_DNA"/>
</dbReference>
<proteinExistence type="predicted"/>
<protein>
    <submittedName>
        <fullName evidence="1">Uncharacterized protein</fullName>
    </submittedName>
</protein>
<sequence>MPPIRNHSNNPAGCLASQLTLNDLQQIAKLTGRTVADVRWYLSGPVSIPQVRIDDLQTVCSYFREHFADQLNSISAAKGKRLSKGQWVCLLRAMLFGCLYRYPGGMDREASVETHAAVGEACRHIDTL</sequence>
<reference evidence="1 2" key="1">
    <citation type="submission" date="2016-07" db="EMBL/GenBank/DDBJ databases">
        <title>Pervasive Adenine N6-methylation of Active Genes in Fungi.</title>
        <authorList>
            <consortium name="DOE Joint Genome Institute"/>
            <person name="Mondo S.J."/>
            <person name="Dannebaum R.O."/>
            <person name="Kuo R.C."/>
            <person name="Labutti K."/>
            <person name="Haridas S."/>
            <person name="Kuo A."/>
            <person name="Salamov A."/>
            <person name="Ahrendt S.R."/>
            <person name="Lipzen A."/>
            <person name="Sullivan W."/>
            <person name="Andreopoulos W.B."/>
            <person name="Clum A."/>
            <person name="Lindquist E."/>
            <person name="Daum C."/>
            <person name="Ramamoorthy G.K."/>
            <person name="Gryganskyi A."/>
            <person name="Culley D."/>
            <person name="Magnuson J.K."/>
            <person name="James T.Y."/>
            <person name="O'Malley M.A."/>
            <person name="Stajich J.E."/>
            <person name="Spatafora J.W."/>
            <person name="Visel A."/>
            <person name="Grigoriev I.V."/>
        </authorList>
    </citation>
    <scope>NUCLEOTIDE SEQUENCE [LARGE SCALE GENOMIC DNA]</scope>
    <source>
        <strain evidence="1 2">JEL800</strain>
    </source>
</reference>
<comment type="caution">
    <text evidence="1">The sequence shown here is derived from an EMBL/GenBank/DDBJ whole genome shotgun (WGS) entry which is preliminary data.</text>
</comment>
<keyword evidence="2" id="KW-1185">Reference proteome</keyword>
<evidence type="ECO:0000313" key="1">
    <source>
        <dbReference type="EMBL" id="ORY44927.1"/>
    </source>
</evidence>
<dbReference type="AlphaFoldDB" id="A0A1Y2CDE9"/>